<accession>A0AAU9NPD6</accession>
<proteinExistence type="inferred from homology"/>
<protein>
    <recommendedName>
        <fullName evidence="7">COBRA C-terminal domain-containing protein</fullName>
    </recommendedName>
</protein>
<name>A0AAU9NPD6_9ASTR</name>
<comment type="subcellular location">
    <subcellularLocation>
        <location evidence="1">Cell membrane</location>
        <topology evidence="1">Lipid-anchor</topology>
        <topology evidence="1">GPI-anchor</topology>
    </subcellularLocation>
</comment>
<reference evidence="8 9" key="1">
    <citation type="submission" date="2022-01" db="EMBL/GenBank/DDBJ databases">
        <authorList>
            <person name="Xiong W."/>
            <person name="Schranz E."/>
        </authorList>
    </citation>
    <scope>NUCLEOTIDE SEQUENCE [LARGE SCALE GENOMIC DNA]</scope>
</reference>
<feature type="domain" description="COBRA C-terminal" evidence="7">
    <location>
        <begin position="2"/>
        <end position="123"/>
    </location>
</feature>
<evidence type="ECO:0000256" key="2">
    <source>
        <dbReference type="ARBA" id="ARBA00005507"/>
    </source>
</evidence>
<dbReference type="GO" id="GO:0005886">
    <property type="term" value="C:plasma membrane"/>
    <property type="evidence" value="ECO:0007669"/>
    <property type="project" value="UniProtKB-SubCell"/>
</dbReference>
<dbReference type="PANTHER" id="PTHR31673">
    <property type="entry name" value="PROTEIN COBRA"/>
    <property type="match status" value="1"/>
</dbReference>
<gene>
    <name evidence="8" type="ORF">LVIROSA_LOCUS25925</name>
</gene>
<comment type="similarity">
    <text evidence="2">Belongs to the COBRA family.</text>
</comment>
<keyword evidence="9" id="KW-1185">Reference proteome</keyword>
<evidence type="ECO:0000256" key="5">
    <source>
        <dbReference type="ARBA" id="ARBA00023180"/>
    </source>
</evidence>
<dbReference type="GO" id="GO:0010215">
    <property type="term" value="P:cellulose microfibril organization"/>
    <property type="evidence" value="ECO:0007669"/>
    <property type="project" value="InterPro"/>
</dbReference>
<keyword evidence="6" id="KW-0449">Lipoprotein</keyword>
<keyword evidence="4" id="KW-0732">Signal</keyword>
<dbReference type="InterPro" id="IPR006918">
    <property type="entry name" value="COBRA_pln"/>
</dbReference>
<organism evidence="8 9">
    <name type="scientific">Lactuca virosa</name>
    <dbReference type="NCBI Taxonomy" id="75947"/>
    <lineage>
        <taxon>Eukaryota</taxon>
        <taxon>Viridiplantae</taxon>
        <taxon>Streptophyta</taxon>
        <taxon>Embryophyta</taxon>
        <taxon>Tracheophyta</taxon>
        <taxon>Spermatophyta</taxon>
        <taxon>Magnoliopsida</taxon>
        <taxon>eudicotyledons</taxon>
        <taxon>Gunneridae</taxon>
        <taxon>Pentapetalae</taxon>
        <taxon>asterids</taxon>
        <taxon>campanulids</taxon>
        <taxon>Asterales</taxon>
        <taxon>Asteraceae</taxon>
        <taxon>Cichorioideae</taxon>
        <taxon>Cichorieae</taxon>
        <taxon>Lactucinae</taxon>
        <taxon>Lactuca</taxon>
    </lineage>
</organism>
<evidence type="ECO:0000313" key="9">
    <source>
        <dbReference type="Proteomes" id="UP001157418"/>
    </source>
</evidence>
<keyword evidence="5" id="KW-0325">Glycoprotein</keyword>
<evidence type="ECO:0000256" key="3">
    <source>
        <dbReference type="ARBA" id="ARBA00022622"/>
    </source>
</evidence>
<evidence type="ECO:0000256" key="4">
    <source>
        <dbReference type="ARBA" id="ARBA00022729"/>
    </source>
</evidence>
<dbReference type="InterPro" id="IPR056900">
    <property type="entry name" value="COB_C"/>
</dbReference>
<dbReference type="GO" id="GO:0052324">
    <property type="term" value="P:plant-type cell wall cellulose biosynthetic process"/>
    <property type="evidence" value="ECO:0007669"/>
    <property type="project" value="TreeGrafter"/>
</dbReference>
<keyword evidence="3" id="KW-0336">GPI-anchor</keyword>
<sequence length="159" mass="18671">MCPVRVHWHVKRNYKMYWHVRITITNFNFNFNYTKWTLVAQHPNLNNIAKVDAFNYKPLLLFEPINDTGMFYGVEKLDNDRLLEAASVHSEMILQKNRTTFSLNRGWAFPHKVYFNGDECIMPLPISYPSLPNSVLPVLDVGRMVVIIQVLIATFHQFI</sequence>
<evidence type="ECO:0000259" key="7">
    <source>
        <dbReference type="Pfam" id="PF25079"/>
    </source>
</evidence>
<keyword evidence="3" id="KW-0472">Membrane</keyword>
<evidence type="ECO:0000256" key="6">
    <source>
        <dbReference type="ARBA" id="ARBA00023288"/>
    </source>
</evidence>
<comment type="caution">
    <text evidence="8">The sequence shown here is derived from an EMBL/GenBank/DDBJ whole genome shotgun (WGS) entry which is preliminary data.</text>
</comment>
<dbReference type="AlphaFoldDB" id="A0AAU9NPD6"/>
<dbReference type="GO" id="GO:0098552">
    <property type="term" value="C:side of membrane"/>
    <property type="evidence" value="ECO:0007669"/>
    <property type="project" value="UniProtKB-KW"/>
</dbReference>
<evidence type="ECO:0000256" key="1">
    <source>
        <dbReference type="ARBA" id="ARBA00004609"/>
    </source>
</evidence>
<dbReference type="Pfam" id="PF25079">
    <property type="entry name" value="COB_C"/>
    <property type="match status" value="1"/>
</dbReference>
<evidence type="ECO:0000313" key="8">
    <source>
        <dbReference type="EMBL" id="CAH1439747.1"/>
    </source>
</evidence>
<dbReference type="EMBL" id="CAKMRJ010005290">
    <property type="protein sequence ID" value="CAH1439747.1"/>
    <property type="molecule type" value="Genomic_DNA"/>
</dbReference>
<dbReference type="PANTHER" id="PTHR31673:SF27">
    <property type="entry name" value="COBRA-LIKE PROTEIN"/>
    <property type="match status" value="1"/>
</dbReference>
<dbReference type="Proteomes" id="UP001157418">
    <property type="component" value="Unassembled WGS sequence"/>
</dbReference>